<dbReference type="InterPro" id="IPR056884">
    <property type="entry name" value="NPHP3-like_N"/>
</dbReference>
<sequence length="1020" mass="115893">MIFVDEPLYPNGNTPDWVLPTFDIVLVHGLDGDPIATWQADDAERTVWPRDLLPNHFPNIRVLSFGYNASIKGTTSQSGIRDHARALLQWLDDFRDGESELSRPLIFVGHSLGGVLIKQALLFAFNEGQLFGPILESTYGIVCPSFLLSFDDTPLSLMLVVNKMFFATPHYGMDNNDWERLVSHVVTHHGYEGATGPTNKMLAEIRANCHILTDVTEDFRPLLDRNLFSIVNFLEDNISEVLGDVVVNKVTGRLGSHPERRLSGDHIGLCKFAAEDTLQFRAVVKELRRLMNDSQKAQYISKIHREVLSSLCTVDFHRYSLQIRPTKGTCHWIEKQLNIHDQGTKPLWIHGRPACGKTYLAKYIIHKLRTTKHDVMECFLNCELEERRDCHAILRSTIHQVARSNSGLIDKFLLREYEETKLQPVIWGTKTLGNLWPAVMAETVKHHKLTMVIDGFDELTDRDQEAFISCFAQFEELAQRRRKNLRLVILSRPCSSLHLHRADFETIDLDTQDNSGDIYLTVEEKLARFAGPMNYSASIKREVCRKVTKGAKGMYLWAAVMIADLEDRLLNEWELKQQLETLPRELAELYDSILGRISAKRNGQGQIVKMILRWVTFRQEKLRIPELGVGLALARHRKDHPTIAVTDSLLRRYKAPPPSIKPWIFRLCGQLVRFSRDNVQPLHRSLSQYLTTPTAELRRDHPDWRIPHHSKFYLPIEESHAVLGSLCVSYLTMSYFENSGAPFQPTVDGRAVWVNKVRARMGNHEFARYSALCWSKHLKEAGSVTTSREVDEEGKMILENEETHHAICWSEIWWLKRRWPALDFPVRDLEIGNIIFHTPPSTISPVRDITPPPVRQPPTPNLRHDIGGHATPTDTVGPMPQPGSTTAGPSLRGGLSSPLRSLPPTPSQNQPQPARDGLTIHPYQGPVARFPDAYLDRRNNTHTDTPQSIEEKADKIEQIASYSPSSGQPRMARYDQPPKAKHENRSSVTAKNSSGRVRHQTTTGHVEETPKGSSCCCCCM</sequence>
<gene>
    <name evidence="4" type="ORF">B0H66DRAFT_595100</name>
</gene>
<feature type="compositionally biased region" description="Pro residues" evidence="2">
    <location>
        <begin position="850"/>
        <end position="860"/>
    </location>
</feature>
<dbReference type="Proteomes" id="UP001283341">
    <property type="component" value="Unassembled WGS sequence"/>
</dbReference>
<dbReference type="Gene3D" id="3.40.50.300">
    <property type="entry name" value="P-loop containing nucleotide triphosphate hydrolases"/>
    <property type="match status" value="1"/>
</dbReference>
<keyword evidence="5" id="KW-1185">Reference proteome</keyword>
<accession>A0AAE0HWV2</accession>
<evidence type="ECO:0000313" key="5">
    <source>
        <dbReference type="Proteomes" id="UP001283341"/>
    </source>
</evidence>
<proteinExistence type="predicted"/>
<dbReference type="AlphaFoldDB" id="A0AAE0HWV2"/>
<name>A0AAE0HWV2_9PEZI</name>
<feature type="region of interest" description="Disordered" evidence="2">
    <location>
        <begin position="840"/>
        <end position="926"/>
    </location>
</feature>
<evidence type="ECO:0000256" key="1">
    <source>
        <dbReference type="ARBA" id="ARBA00022737"/>
    </source>
</evidence>
<feature type="compositionally biased region" description="Polar residues" evidence="2">
    <location>
        <begin position="986"/>
        <end position="1004"/>
    </location>
</feature>
<dbReference type="Gene3D" id="3.40.50.1820">
    <property type="entry name" value="alpha/beta hydrolase"/>
    <property type="match status" value="1"/>
</dbReference>
<dbReference type="PANTHER" id="PTHR10039">
    <property type="entry name" value="AMELOGENIN"/>
    <property type="match status" value="1"/>
</dbReference>
<feature type="domain" description="Nephrocystin 3-like N-terminal" evidence="3">
    <location>
        <begin position="328"/>
        <end position="492"/>
    </location>
</feature>
<protein>
    <recommendedName>
        <fullName evidence="3">Nephrocystin 3-like N-terminal domain-containing protein</fullName>
    </recommendedName>
</protein>
<dbReference type="SUPFAM" id="SSF53474">
    <property type="entry name" value="alpha/beta-Hydrolases"/>
    <property type="match status" value="1"/>
</dbReference>
<dbReference type="Pfam" id="PF24883">
    <property type="entry name" value="NPHP3_N"/>
    <property type="match status" value="1"/>
</dbReference>
<feature type="compositionally biased region" description="Low complexity" evidence="2">
    <location>
        <begin position="888"/>
        <end position="900"/>
    </location>
</feature>
<dbReference type="InterPro" id="IPR027417">
    <property type="entry name" value="P-loop_NTPase"/>
</dbReference>
<feature type="compositionally biased region" description="Basic and acidic residues" evidence="2">
    <location>
        <begin position="972"/>
        <end position="985"/>
    </location>
</feature>
<reference evidence="4" key="2">
    <citation type="submission" date="2023-06" db="EMBL/GenBank/DDBJ databases">
        <authorList>
            <consortium name="Lawrence Berkeley National Laboratory"/>
            <person name="Haridas S."/>
            <person name="Hensen N."/>
            <person name="Bonometti L."/>
            <person name="Westerberg I."/>
            <person name="Brannstrom I.O."/>
            <person name="Guillou S."/>
            <person name="Cros-Aarteil S."/>
            <person name="Calhoun S."/>
            <person name="Kuo A."/>
            <person name="Mondo S."/>
            <person name="Pangilinan J."/>
            <person name="Riley R."/>
            <person name="Labutti K."/>
            <person name="Andreopoulos B."/>
            <person name="Lipzen A."/>
            <person name="Chen C."/>
            <person name="Yanf M."/>
            <person name="Daum C."/>
            <person name="Ng V."/>
            <person name="Clum A."/>
            <person name="Steindorff A."/>
            <person name="Ohm R."/>
            <person name="Martin F."/>
            <person name="Silar P."/>
            <person name="Natvig D."/>
            <person name="Lalanne C."/>
            <person name="Gautier V."/>
            <person name="Ament-Velasquez S.L."/>
            <person name="Kruys A."/>
            <person name="Hutchinson M.I."/>
            <person name="Powell A.J."/>
            <person name="Barry K."/>
            <person name="Miller A.N."/>
            <person name="Grigoriev I.V."/>
            <person name="Debuchy R."/>
            <person name="Gladieux P."/>
            <person name="Thoren M.H."/>
            <person name="Johannesson H."/>
        </authorList>
    </citation>
    <scope>NUCLEOTIDE SEQUENCE</scope>
    <source>
        <strain evidence="4">CBS 118394</strain>
    </source>
</reference>
<keyword evidence="1" id="KW-0677">Repeat</keyword>
<organism evidence="4 5">
    <name type="scientific">Apodospora peruviana</name>
    <dbReference type="NCBI Taxonomy" id="516989"/>
    <lineage>
        <taxon>Eukaryota</taxon>
        <taxon>Fungi</taxon>
        <taxon>Dikarya</taxon>
        <taxon>Ascomycota</taxon>
        <taxon>Pezizomycotina</taxon>
        <taxon>Sordariomycetes</taxon>
        <taxon>Sordariomycetidae</taxon>
        <taxon>Sordariales</taxon>
        <taxon>Lasiosphaeriaceae</taxon>
        <taxon>Apodospora</taxon>
    </lineage>
</organism>
<reference evidence="4" key="1">
    <citation type="journal article" date="2023" name="Mol. Phylogenet. Evol.">
        <title>Genome-scale phylogeny and comparative genomics of the fungal order Sordariales.</title>
        <authorList>
            <person name="Hensen N."/>
            <person name="Bonometti L."/>
            <person name="Westerberg I."/>
            <person name="Brannstrom I.O."/>
            <person name="Guillou S."/>
            <person name="Cros-Aarteil S."/>
            <person name="Calhoun S."/>
            <person name="Haridas S."/>
            <person name="Kuo A."/>
            <person name="Mondo S."/>
            <person name="Pangilinan J."/>
            <person name="Riley R."/>
            <person name="LaButti K."/>
            <person name="Andreopoulos B."/>
            <person name="Lipzen A."/>
            <person name="Chen C."/>
            <person name="Yan M."/>
            <person name="Daum C."/>
            <person name="Ng V."/>
            <person name="Clum A."/>
            <person name="Steindorff A."/>
            <person name="Ohm R.A."/>
            <person name="Martin F."/>
            <person name="Silar P."/>
            <person name="Natvig D.O."/>
            <person name="Lalanne C."/>
            <person name="Gautier V."/>
            <person name="Ament-Velasquez S.L."/>
            <person name="Kruys A."/>
            <person name="Hutchinson M.I."/>
            <person name="Powell A.J."/>
            <person name="Barry K."/>
            <person name="Miller A.N."/>
            <person name="Grigoriev I.V."/>
            <person name="Debuchy R."/>
            <person name="Gladieux P."/>
            <person name="Hiltunen Thoren M."/>
            <person name="Johannesson H."/>
        </authorList>
    </citation>
    <scope>NUCLEOTIDE SEQUENCE</scope>
    <source>
        <strain evidence="4">CBS 118394</strain>
    </source>
</reference>
<dbReference type="PANTHER" id="PTHR10039:SF15">
    <property type="entry name" value="NACHT DOMAIN-CONTAINING PROTEIN"/>
    <property type="match status" value="1"/>
</dbReference>
<feature type="region of interest" description="Disordered" evidence="2">
    <location>
        <begin position="960"/>
        <end position="1006"/>
    </location>
</feature>
<comment type="caution">
    <text evidence="4">The sequence shown here is derived from an EMBL/GenBank/DDBJ whole genome shotgun (WGS) entry which is preliminary data.</text>
</comment>
<evidence type="ECO:0000259" key="3">
    <source>
        <dbReference type="Pfam" id="PF24883"/>
    </source>
</evidence>
<evidence type="ECO:0000256" key="2">
    <source>
        <dbReference type="SAM" id="MobiDB-lite"/>
    </source>
</evidence>
<dbReference type="EMBL" id="JAUEDM010000007">
    <property type="protein sequence ID" value="KAK3314378.1"/>
    <property type="molecule type" value="Genomic_DNA"/>
</dbReference>
<dbReference type="InterPro" id="IPR029058">
    <property type="entry name" value="AB_hydrolase_fold"/>
</dbReference>
<dbReference type="SUPFAM" id="SSF52540">
    <property type="entry name" value="P-loop containing nucleoside triphosphate hydrolases"/>
    <property type="match status" value="1"/>
</dbReference>
<evidence type="ECO:0000313" key="4">
    <source>
        <dbReference type="EMBL" id="KAK3314378.1"/>
    </source>
</evidence>